<reference evidence="8 9" key="1">
    <citation type="journal article" date="2013" name="Genome Announc.">
        <title>Genome Sequence of Hydrothermal Arsenic-Respiring Bacterium Marinobacter santoriniensis NKSG1T.</title>
        <authorList>
            <person name="Handley K.M."/>
            <person name="Upton M."/>
            <person name="Beatson S.A."/>
            <person name="Hery M."/>
            <person name="Lloyd J.R."/>
        </authorList>
    </citation>
    <scope>NUCLEOTIDE SEQUENCE [LARGE SCALE GENOMIC DNA]</scope>
    <source>
        <strain evidence="8 9">NKSG1</strain>
    </source>
</reference>
<accession>M7CS09</accession>
<keyword evidence="3" id="KW-0677">Repeat</keyword>
<dbReference type="Gene3D" id="3.40.50.20">
    <property type="match status" value="1"/>
</dbReference>
<dbReference type="SUPFAM" id="SSF51161">
    <property type="entry name" value="Trimeric LpxA-like enzymes"/>
    <property type="match status" value="1"/>
</dbReference>
<dbReference type="PANTHER" id="PTHR43300:SF7">
    <property type="entry name" value="UDP-N-ACETYLBACILLOSAMINE N-ACETYLTRANSFERASE"/>
    <property type="match status" value="1"/>
</dbReference>
<proteinExistence type="inferred from homology"/>
<comment type="caution">
    <text evidence="8">The sequence shown here is derived from an EMBL/GenBank/DDBJ whole genome shotgun (WGS) entry which is preliminary data.</text>
</comment>
<dbReference type="STRING" id="1288826.MSNKSG1_08683"/>
<dbReference type="InterPro" id="IPR001451">
    <property type="entry name" value="Hexapep"/>
</dbReference>
<dbReference type="CDD" id="cd03360">
    <property type="entry name" value="LbH_AT_putative"/>
    <property type="match status" value="1"/>
</dbReference>
<evidence type="ECO:0000256" key="5">
    <source>
        <dbReference type="PIRSR" id="PIRSR620019-1"/>
    </source>
</evidence>
<dbReference type="Proteomes" id="UP000011960">
    <property type="component" value="Unassembled WGS sequence"/>
</dbReference>
<keyword evidence="2" id="KW-0808">Transferase</keyword>
<comment type="similarity">
    <text evidence="1">Belongs to the transferase hexapeptide repeat family.</text>
</comment>
<feature type="binding site" evidence="6">
    <location>
        <position position="143"/>
    </location>
    <ligand>
        <name>acetyl-CoA</name>
        <dbReference type="ChEBI" id="CHEBI:57288"/>
    </ligand>
</feature>
<feature type="binding site" evidence="6">
    <location>
        <position position="67"/>
    </location>
    <ligand>
        <name>substrate</name>
    </ligand>
</feature>
<feature type="site" description="Increases basicity of active site His" evidence="5">
    <location>
        <position position="135"/>
    </location>
</feature>
<dbReference type="eggNOG" id="COG0110">
    <property type="taxonomic scope" value="Bacteria"/>
</dbReference>
<evidence type="ECO:0000259" key="7">
    <source>
        <dbReference type="Pfam" id="PF17836"/>
    </source>
</evidence>
<keyword evidence="4" id="KW-0012">Acyltransferase</keyword>
<dbReference type="NCBIfam" id="TIGR03570">
    <property type="entry name" value="NeuD_NnaD"/>
    <property type="match status" value="1"/>
</dbReference>
<feature type="binding site" evidence="6">
    <location>
        <begin position="31"/>
        <end position="32"/>
    </location>
    <ligand>
        <name>substrate</name>
    </ligand>
</feature>
<dbReference type="RefSeq" id="WP_008938879.1">
    <property type="nucleotide sequence ID" value="NZ_APAT01000015.1"/>
</dbReference>
<dbReference type="Pfam" id="PF17836">
    <property type="entry name" value="PglD_N"/>
    <property type="match status" value="1"/>
</dbReference>
<protein>
    <submittedName>
        <fullName evidence="8">Pilin glycosylation protein</fullName>
    </submittedName>
</protein>
<dbReference type="InterPro" id="IPR050179">
    <property type="entry name" value="Trans_hexapeptide_repeat"/>
</dbReference>
<evidence type="ECO:0000313" key="8">
    <source>
        <dbReference type="EMBL" id="EMP55934.1"/>
    </source>
</evidence>
<evidence type="ECO:0000256" key="3">
    <source>
        <dbReference type="ARBA" id="ARBA00022737"/>
    </source>
</evidence>
<feature type="binding site" evidence="6">
    <location>
        <begin position="9"/>
        <end position="11"/>
    </location>
    <ligand>
        <name>substrate</name>
    </ligand>
</feature>
<dbReference type="EMBL" id="APAT01000015">
    <property type="protein sequence ID" value="EMP55934.1"/>
    <property type="molecule type" value="Genomic_DNA"/>
</dbReference>
<dbReference type="InterPro" id="IPR020019">
    <property type="entry name" value="AcTrfase_PglD-like"/>
</dbReference>
<evidence type="ECO:0000256" key="4">
    <source>
        <dbReference type="ARBA" id="ARBA00023315"/>
    </source>
</evidence>
<dbReference type="PROSITE" id="PS00101">
    <property type="entry name" value="HEXAPEP_TRANSFERASES"/>
    <property type="match status" value="1"/>
</dbReference>
<evidence type="ECO:0000256" key="2">
    <source>
        <dbReference type="ARBA" id="ARBA00022679"/>
    </source>
</evidence>
<gene>
    <name evidence="8" type="ORF">MSNKSG1_08683</name>
</gene>
<dbReference type="InterPro" id="IPR018357">
    <property type="entry name" value="Hexapep_transf_CS"/>
</dbReference>
<dbReference type="Pfam" id="PF00132">
    <property type="entry name" value="Hexapep"/>
    <property type="match status" value="1"/>
</dbReference>
<evidence type="ECO:0000256" key="1">
    <source>
        <dbReference type="ARBA" id="ARBA00007274"/>
    </source>
</evidence>
<dbReference type="PANTHER" id="PTHR43300">
    <property type="entry name" value="ACETYLTRANSFERASE"/>
    <property type="match status" value="1"/>
</dbReference>
<dbReference type="InterPro" id="IPR041561">
    <property type="entry name" value="PglD_N"/>
</dbReference>
<sequence length="206" mass="21102">MRLAILGASGHGKVVADVAEASGWQEVVFFDDAWPNLLSNGPWKVLGDTRELMTNLAEFDGLVVGIGNNAIRANKQALFANMNINIVSIVHPSATVSVHAVIGAGTVIFANAAVNTCAVIGEGVIVNTGAVIEHDCWVGNFSHISPNAVLAGGAKLQKKAWLGACASVRQLLEIGEGAVVGMGAVVTKDVAAGTIVAGCPAKSLRP</sequence>
<dbReference type="Gene3D" id="2.160.10.10">
    <property type="entry name" value="Hexapeptide repeat proteins"/>
    <property type="match status" value="1"/>
</dbReference>
<dbReference type="GO" id="GO:0016746">
    <property type="term" value="F:acyltransferase activity"/>
    <property type="evidence" value="ECO:0007669"/>
    <property type="project" value="UniProtKB-KW"/>
</dbReference>
<feature type="active site" description="Proton acceptor" evidence="5">
    <location>
        <position position="134"/>
    </location>
</feature>
<dbReference type="OrthoDB" id="9794407at2"/>
<dbReference type="AlphaFoldDB" id="M7CS09"/>
<evidence type="ECO:0000313" key="9">
    <source>
        <dbReference type="Proteomes" id="UP000011960"/>
    </source>
</evidence>
<feature type="domain" description="PglD N-terminal" evidence="7">
    <location>
        <begin position="2"/>
        <end position="74"/>
    </location>
</feature>
<evidence type="ECO:0000256" key="6">
    <source>
        <dbReference type="PIRSR" id="PIRSR620019-2"/>
    </source>
</evidence>
<dbReference type="InterPro" id="IPR011004">
    <property type="entry name" value="Trimer_LpxA-like_sf"/>
</dbReference>
<keyword evidence="9" id="KW-1185">Reference proteome</keyword>
<organism evidence="8 9">
    <name type="scientific">Marinobacter santoriniensis NKSG1</name>
    <dbReference type="NCBI Taxonomy" id="1288826"/>
    <lineage>
        <taxon>Bacteria</taxon>
        <taxon>Pseudomonadati</taxon>
        <taxon>Pseudomonadota</taxon>
        <taxon>Gammaproteobacteria</taxon>
        <taxon>Pseudomonadales</taxon>
        <taxon>Marinobacteraceae</taxon>
        <taxon>Marinobacter</taxon>
    </lineage>
</organism>
<name>M7CS09_9GAMM</name>